<dbReference type="EMBL" id="CP069031">
    <property type="protein sequence ID" value="QRC99002.1"/>
    <property type="molecule type" value="Genomic_DNA"/>
</dbReference>
<reference evidence="4" key="1">
    <citation type="journal article" date="2021" name="BMC Genomics">
        <title>Chromosome-level genome assembly and manually-curated proteome of model necrotroph Parastagonospora nodorum Sn15 reveals a genome-wide trove of candidate effector homologs, and redundancy of virulence-related functions within an accessory chromosome.</title>
        <authorList>
            <person name="Bertazzoni S."/>
            <person name="Jones D.A.B."/>
            <person name="Phan H.T."/>
            <person name="Tan K.-C."/>
            <person name="Hane J.K."/>
        </authorList>
    </citation>
    <scope>NUCLEOTIDE SEQUENCE [LARGE SCALE GENOMIC DNA]</scope>
    <source>
        <strain evidence="4">SN15 / ATCC MYA-4574 / FGSC 10173)</strain>
    </source>
</reference>
<evidence type="ECO:0000256" key="1">
    <source>
        <dbReference type="ARBA" id="ARBA00006547"/>
    </source>
</evidence>
<dbReference type="PANTHER" id="PTHR11786">
    <property type="entry name" value="N-HYDROXYARYLAMINE O-ACETYLTRANSFERASE"/>
    <property type="match status" value="1"/>
</dbReference>
<dbReference type="InterPro" id="IPR001447">
    <property type="entry name" value="Arylamine_N-AcTrfase"/>
</dbReference>
<dbReference type="RefSeq" id="XP_001796726.1">
    <property type="nucleotide sequence ID" value="XM_001796674.1"/>
</dbReference>
<keyword evidence="2 3" id="KW-0808">Transferase</keyword>
<comment type="similarity">
    <text evidence="1 2">Belongs to the arylamine N-acetyltransferase family.</text>
</comment>
<sequence>MAADRPRVILTKDQVSSYFDRLKIPAEKRSYDVTPLKDEDALKYLALLQKHHLAEVPFENLTLHYSAHHQISLHPDELFKKIIADNNGRGGYCMENNALFGTLLRSLGFNIYSGGGRVWENSTWTGWGHMLNFITIGDTKYHVDVGFGSEVPLVPMPMDRSGTVQPHISPATVRLQWRNIPGNTDPSQRLWVYEYRRDDEAEWEMRYCYSEVEFLPCDYFAMNYFTSTSRKSFFTRLAVMDKKLLDDEGEYKGSIILNGNTLKRRIHGVKEEEVVFETEAERLVALEKFFGIRFGEAERNSIIGLGSQLK</sequence>
<dbReference type="VEuPathDB" id="FungiDB:JI435_063520"/>
<dbReference type="SUPFAM" id="SSF54001">
    <property type="entry name" value="Cysteine proteinases"/>
    <property type="match status" value="1"/>
</dbReference>
<dbReference type="OrthoDB" id="10260017at2759"/>
<keyword evidence="4" id="KW-1185">Reference proteome</keyword>
<evidence type="ECO:0000256" key="2">
    <source>
        <dbReference type="RuleBase" id="RU003452"/>
    </source>
</evidence>
<dbReference type="AlphaFoldDB" id="A0A7U2F5A1"/>
<name>A0A7U2F5A1_PHANO</name>
<organism evidence="3 4">
    <name type="scientific">Phaeosphaeria nodorum (strain SN15 / ATCC MYA-4574 / FGSC 10173)</name>
    <name type="common">Glume blotch fungus</name>
    <name type="synonym">Parastagonospora nodorum</name>
    <dbReference type="NCBI Taxonomy" id="321614"/>
    <lineage>
        <taxon>Eukaryota</taxon>
        <taxon>Fungi</taxon>
        <taxon>Dikarya</taxon>
        <taxon>Ascomycota</taxon>
        <taxon>Pezizomycotina</taxon>
        <taxon>Dothideomycetes</taxon>
        <taxon>Pleosporomycetidae</taxon>
        <taxon>Pleosporales</taxon>
        <taxon>Pleosporineae</taxon>
        <taxon>Phaeosphaeriaceae</taxon>
        <taxon>Parastagonospora</taxon>
    </lineage>
</organism>
<protein>
    <submittedName>
        <fullName evidence="3">Arylamine N-acetyltransferase</fullName>
    </submittedName>
</protein>
<evidence type="ECO:0000313" key="4">
    <source>
        <dbReference type="Proteomes" id="UP000663193"/>
    </source>
</evidence>
<dbReference type="InterPro" id="IPR053710">
    <property type="entry name" value="Arylamine_NAT_domain_sf"/>
</dbReference>
<evidence type="ECO:0000313" key="3">
    <source>
        <dbReference type="EMBL" id="QRC99002.1"/>
    </source>
</evidence>
<dbReference type="Gene3D" id="3.30.2140.20">
    <property type="match status" value="1"/>
</dbReference>
<dbReference type="KEGG" id="pno:SNOG_06352"/>
<dbReference type="PANTHER" id="PTHR11786:SF0">
    <property type="entry name" value="ARYLAMINE N-ACETYLTRANSFERASE 4-RELATED"/>
    <property type="match status" value="1"/>
</dbReference>
<dbReference type="PRINTS" id="PR01543">
    <property type="entry name" value="ANATRNSFRASE"/>
</dbReference>
<dbReference type="InterPro" id="IPR038765">
    <property type="entry name" value="Papain-like_cys_pep_sf"/>
</dbReference>
<gene>
    <name evidence="3" type="ORF">JI435_063520</name>
</gene>
<dbReference type="GO" id="GO:0016407">
    <property type="term" value="F:acetyltransferase activity"/>
    <property type="evidence" value="ECO:0007669"/>
    <property type="project" value="InterPro"/>
</dbReference>
<dbReference type="OMA" id="AYCFYEI"/>
<keyword evidence="2" id="KW-0012">Acyltransferase</keyword>
<proteinExistence type="inferred from homology"/>
<dbReference type="Pfam" id="PF00797">
    <property type="entry name" value="Acetyltransf_2"/>
    <property type="match status" value="1"/>
</dbReference>
<dbReference type="Proteomes" id="UP000663193">
    <property type="component" value="Chromosome 9"/>
</dbReference>
<accession>A0A7U2F5A1</accession>